<accession>A0A8J5ZNU5</accession>
<dbReference type="SUPFAM" id="SSF56815">
    <property type="entry name" value="Sec1/munc18-like (SM) proteins"/>
    <property type="match status" value="1"/>
</dbReference>
<dbReference type="InterPro" id="IPR027482">
    <property type="entry name" value="Sec1-like_dom2"/>
</dbReference>
<keyword evidence="2" id="KW-0813">Transport</keyword>
<evidence type="ECO:0000313" key="3">
    <source>
        <dbReference type="EMBL" id="KAG8504958.1"/>
    </source>
</evidence>
<dbReference type="InterPro" id="IPR036045">
    <property type="entry name" value="Sec1-like_sf"/>
</dbReference>
<dbReference type="PANTHER" id="PTHR11679">
    <property type="entry name" value="VESICLE PROTEIN SORTING-ASSOCIATED"/>
    <property type="match status" value="1"/>
</dbReference>
<dbReference type="InterPro" id="IPR001619">
    <property type="entry name" value="Sec1-like"/>
</dbReference>
<comment type="similarity">
    <text evidence="1">Belongs to the STXBP/unc-18/SEC1 family.</text>
</comment>
<dbReference type="OrthoDB" id="9830056at2759"/>
<evidence type="ECO:0000313" key="4">
    <source>
        <dbReference type="Proteomes" id="UP000700334"/>
    </source>
</evidence>
<comment type="caution">
    <text evidence="3">The sequence shown here is derived from an EMBL/GenBank/DDBJ whole genome shotgun (WGS) entry which is preliminary data.</text>
</comment>
<dbReference type="Proteomes" id="UP000700334">
    <property type="component" value="Unassembled WGS sequence"/>
</dbReference>
<proteinExistence type="inferred from homology"/>
<evidence type="ECO:0000256" key="1">
    <source>
        <dbReference type="ARBA" id="ARBA00009884"/>
    </source>
</evidence>
<keyword evidence="4" id="KW-1185">Reference proteome</keyword>
<name>A0A8J5ZNU5_GALPY</name>
<sequence>CDSSINLTFHKSKIAVDDLFTSLWDIAGARNLMKQFKSASYKPLLKQVVEEIFNPERPDPVDIEHMSSGLTDLLKTGFSMFMKVSRPHPSDHPLLILFVVGGITVSEAKMIKDLVLSLKPGTQVIILSTRLLKPLHIPELLFATDRLHPDLGF</sequence>
<reference evidence="3" key="1">
    <citation type="journal article" date="2021" name="Evol. Appl.">
        <title>The genome of the Pyrenean desman and the effects of bottlenecks and inbreeding on the genomic landscape of an endangered species.</title>
        <authorList>
            <person name="Escoda L."/>
            <person name="Castresana J."/>
        </authorList>
    </citation>
    <scope>NUCLEOTIDE SEQUENCE</scope>
    <source>
        <strain evidence="3">IBE-C5619</strain>
    </source>
</reference>
<keyword evidence="2" id="KW-0653">Protein transport</keyword>
<dbReference type="GO" id="GO:0015031">
    <property type="term" value="P:protein transport"/>
    <property type="evidence" value="ECO:0007669"/>
    <property type="project" value="UniProtKB-KW"/>
</dbReference>
<evidence type="ECO:0000256" key="2">
    <source>
        <dbReference type="ARBA" id="ARBA00022927"/>
    </source>
</evidence>
<dbReference type="Pfam" id="PF00995">
    <property type="entry name" value="Sec1"/>
    <property type="match status" value="1"/>
</dbReference>
<dbReference type="Gene3D" id="3.40.50.1910">
    <property type="match status" value="1"/>
</dbReference>
<dbReference type="GO" id="GO:0016192">
    <property type="term" value="P:vesicle-mediated transport"/>
    <property type="evidence" value="ECO:0007669"/>
    <property type="project" value="InterPro"/>
</dbReference>
<organism evidence="3 4">
    <name type="scientific">Galemys pyrenaicus</name>
    <name type="common">Iberian desman</name>
    <name type="synonym">Pyrenean desman</name>
    <dbReference type="NCBI Taxonomy" id="202257"/>
    <lineage>
        <taxon>Eukaryota</taxon>
        <taxon>Metazoa</taxon>
        <taxon>Chordata</taxon>
        <taxon>Craniata</taxon>
        <taxon>Vertebrata</taxon>
        <taxon>Euteleostomi</taxon>
        <taxon>Mammalia</taxon>
        <taxon>Eutheria</taxon>
        <taxon>Laurasiatheria</taxon>
        <taxon>Eulipotyphla</taxon>
        <taxon>Talpidae</taxon>
        <taxon>Galemys</taxon>
    </lineage>
</organism>
<dbReference type="EMBL" id="JAGFMF010012279">
    <property type="protein sequence ID" value="KAG8504958.1"/>
    <property type="molecule type" value="Genomic_DNA"/>
</dbReference>
<dbReference type="AlphaFoldDB" id="A0A8J5ZNU5"/>
<feature type="non-terminal residue" evidence="3">
    <location>
        <position position="153"/>
    </location>
</feature>
<protein>
    <submittedName>
        <fullName evidence="3">Sec1 family domain-containing protein 2</fullName>
    </submittedName>
</protein>
<gene>
    <name evidence="3" type="ORF">J0S82_017543</name>
</gene>